<comment type="caution">
    <text evidence="1">The sequence shown here is derived from an EMBL/GenBank/DDBJ whole genome shotgun (WGS) entry which is preliminary data.</text>
</comment>
<proteinExistence type="predicted"/>
<evidence type="ECO:0000313" key="2">
    <source>
        <dbReference type="Proteomes" id="UP001321473"/>
    </source>
</evidence>
<dbReference type="AlphaFoldDB" id="A0AAQ4E2T6"/>
<evidence type="ECO:0000313" key="1">
    <source>
        <dbReference type="EMBL" id="KAK8769021.1"/>
    </source>
</evidence>
<gene>
    <name evidence="1" type="ORF">V5799_014513</name>
</gene>
<sequence length="76" mass="8754">MARRSTVQFSSIAEFQAWKENTERKEQAHFIAKRGVTRLSSRATKRYLECHRTGVAVQSRQELCFVHELGLLLSCA</sequence>
<protein>
    <submittedName>
        <fullName evidence="1">Uncharacterized protein</fullName>
    </submittedName>
</protein>
<accession>A0AAQ4E2T6</accession>
<name>A0AAQ4E2T6_AMBAM</name>
<reference evidence="1 2" key="1">
    <citation type="journal article" date="2023" name="Arcadia Sci">
        <title>De novo assembly of a long-read Amblyomma americanum tick genome.</title>
        <authorList>
            <person name="Chou S."/>
            <person name="Poskanzer K.E."/>
            <person name="Rollins M."/>
            <person name="Thuy-Boun P.S."/>
        </authorList>
    </citation>
    <scope>NUCLEOTIDE SEQUENCE [LARGE SCALE GENOMIC DNA]</scope>
    <source>
        <strain evidence="1">F_SG_1</strain>
        <tissue evidence="1">Salivary glands</tissue>
    </source>
</reference>
<dbReference type="Proteomes" id="UP001321473">
    <property type="component" value="Unassembled WGS sequence"/>
</dbReference>
<dbReference type="EMBL" id="JARKHS020023197">
    <property type="protein sequence ID" value="KAK8769021.1"/>
    <property type="molecule type" value="Genomic_DNA"/>
</dbReference>
<organism evidence="1 2">
    <name type="scientific">Amblyomma americanum</name>
    <name type="common">Lone star tick</name>
    <dbReference type="NCBI Taxonomy" id="6943"/>
    <lineage>
        <taxon>Eukaryota</taxon>
        <taxon>Metazoa</taxon>
        <taxon>Ecdysozoa</taxon>
        <taxon>Arthropoda</taxon>
        <taxon>Chelicerata</taxon>
        <taxon>Arachnida</taxon>
        <taxon>Acari</taxon>
        <taxon>Parasitiformes</taxon>
        <taxon>Ixodida</taxon>
        <taxon>Ixodoidea</taxon>
        <taxon>Ixodidae</taxon>
        <taxon>Amblyomminae</taxon>
        <taxon>Amblyomma</taxon>
    </lineage>
</organism>
<keyword evidence="2" id="KW-1185">Reference proteome</keyword>